<evidence type="ECO:0000256" key="9">
    <source>
        <dbReference type="ARBA" id="ARBA00023065"/>
    </source>
</evidence>
<protein>
    <submittedName>
        <fullName evidence="14">DUF1211 domain-containing membrane protein</fullName>
    </submittedName>
</protein>
<feature type="transmembrane region" description="Helical" evidence="13">
    <location>
        <begin position="24"/>
        <end position="43"/>
    </location>
</feature>
<keyword evidence="8 13" id="KW-1133">Transmembrane helix</keyword>
<keyword evidence="11" id="KW-0407">Ion channel</keyword>
<reference evidence="14" key="1">
    <citation type="journal article" date="2014" name="Int. J. Syst. Evol. Microbiol.">
        <title>Complete genome sequence of Corynebacterium casei LMG S-19264T (=DSM 44701T), isolated from a smear-ripened cheese.</title>
        <authorList>
            <consortium name="US DOE Joint Genome Institute (JGI-PGF)"/>
            <person name="Walter F."/>
            <person name="Albersmeier A."/>
            <person name="Kalinowski J."/>
            <person name="Ruckert C."/>
        </authorList>
    </citation>
    <scope>NUCLEOTIDE SEQUENCE</scope>
    <source>
        <strain evidence="14">CGMCC 4.7110</strain>
    </source>
</reference>
<keyword evidence="5 13" id="KW-0812">Transmembrane</keyword>
<comment type="caution">
    <text evidence="14">The sequence shown here is derived from an EMBL/GenBank/DDBJ whole genome shotgun (WGS) entry which is preliminary data.</text>
</comment>
<evidence type="ECO:0000313" key="14">
    <source>
        <dbReference type="EMBL" id="GGM96832.1"/>
    </source>
</evidence>
<name>A0A917UKF6_9ACTN</name>
<evidence type="ECO:0000256" key="7">
    <source>
        <dbReference type="ARBA" id="ARBA00022958"/>
    </source>
</evidence>
<sequence length="214" mass="23268">MTTVSTEHESSEDVEIRTAAAERLTFFGDAVIAIALTLLALELPVPEGSTNSALLRSASDHRAGYMAFLISFVVIAAHWRAHHRVFRHVAAVSGRLTNLTVYWLLLLVVTPFSTDVIGGDGAFQVRFGFYATVQFTACALFLLMIREIRRAGLSRAGTPTQVFSQATRGIGAAAVAFLVSVPVSFLTTYAYLCWILIPVVGPLVLTRLPRRGQS</sequence>
<gene>
    <name evidence="14" type="ORF">GCM10011578_016930</name>
</gene>
<keyword evidence="10 13" id="KW-0472">Membrane</keyword>
<dbReference type="Proteomes" id="UP000653411">
    <property type="component" value="Unassembled WGS sequence"/>
</dbReference>
<keyword evidence="15" id="KW-1185">Reference proteome</keyword>
<keyword evidence="3" id="KW-0813">Transport</keyword>
<evidence type="ECO:0000256" key="11">
    <source>
        <dbReference type="ARBA" id="ARBA00023303"/>
    </source>
</evidence>
<organism evidence="14 15">
    <name type="scientific">Streptomyces fuscichromogenes</name>
    <dbReference type="NCBI Taxonomy" id="1324013"/>
    <lineage>
        <taxon>Bacteria</taxon>
        <taxon>Bacillati</taxon>
        <taxon>Actinomycetota</taxon>
        <taxon>Actinomycetes</taxon>
        <taxon>Kitasatosporales</taxon>
        <taxon>Streptomycetaceae</taxon>
        <taxon>Streptomyces</taxon>
    </lineage>
</organism>
<keyword evidence="7" id="KW-0630">Potassium</keyword>
<dbReference type="GO" id="GO:0015252">
    <property type="term" value="F:proton channel activity"/>
    <property type="evidence" value="ECO:0007669"/>
    <property type="project" value="InterPro"/>
</dbReference>
<comment type="catalytic activity">
    <reaction evidence="12">
        <text>K(+)(in) = K(+)(out)</text>
        <dbReference type="Rhea" id="RHEA:29463"/>
        <dbReference type="ChEBI" id="CHEBI:29103"/>
    </reaction>
</comment>
<evidence type="ECO:0000256" key="1">
    <source>
        <dbReference type="ARBA" id="ARBA00004141"/>
    </source>
</evidence>
<dbReference type="EMBL" id="BMML01000003">
    <property type="protein sequence ID" value="GGM96832.1"/>
    <property type="molecule type" value="Genomic_DNA"/>
</dbReference>
<evidence type="ECO:0000256" key="4">
    <source>
        <dbReference type="ARBA" id="ARBA00022538"/>
    </source>
</evidence>
<evidence type="ECO:0000256" key="6">
    <source>
        <dbReference type="ARBA" id="ARBA00022826"/>
    </source>
</evidence>
<dbReference type="RefSeq" id="WP_189261969.1">
    <property type="nucleotide sequence ID" value="NZ_BMML01000003.1"/>
</dbReference>
<dbReference type="Pfam" id="PF06736">
    <property type="entry name" value="TMEM175"/>
    <property type="match status" value="1"/>
</dbReference>
<feature type="transmembrane region" description="Helical" evidence="13">
    <location>
        <begin position="101"/>
        <end position="119"/>
    </location>
</feature>
<evidence type="ECO:0000256" key="3">
    <source>
        <dbReference type="ARBA" id="ARBA00022448"/>
    </source>
</evidence>
<dbReference type="GO" id="GO:0016020">
    <property type="term" value="C:membrane"/>
    <property type="evidence" value="ECO:0007669"/>
    <property type="project" value="UniProtKB-SubCell"/>
</dbReference>
<keyword evidence="4" id="KW-0633">Potassium transport</keyword>
<evidence type="ECO:0000256" key="8">
    <source>
        <dbReference type="ARBA" id="ARBA00022989"/>
    </source>
</evidence>
<evidence type="ECO:0000256" key="10">
    <source>
        <dbReference type="ARBA" id="ARBA00023136"/>
    </source>
</evidence>
<comment type="similarity">
    <text evidence="2">Belongs to the TMEM175 family.</text>
</comment>
<accession>A0A917UKF6</accession>
<dbReference type="GO" id="GO:0005267">
    <property type="term" value="F:potassium channel activity"/>
    <property type="evidence" value="ECO:0007669"/>
    <property type="project" value="UniProtKB-KW"/>
</dbReference>
<comment type="subcellular location">
    <subcellularLocation>
        <location evidence="1">Membrane</location>
        <topology evidence="1">Multi-pass membrane protein</topology>
    </subcellularLocation>
</comment>
<evidence type="ECO:0000256" key="13">
    <source>
        <dbReference type="SAM" id="Phobius"/>
    </source>
</evidence>
<evidence type="ECO:0000313" key="15">
    <source>
        <dbReference type="Proteomes" id="UP000653411"/>
    </source>
</evidence>
<feature type="transmembrane region" description="Helical" evidence="13">
    <location>
        <begin position="63"/>
        <end position="81"/>
    </location>
</feature>
<evidence type="ECO:0000256" key="2">
    <source>
        <dbReference type="ARBA" id="ARBA00006920"/>
    </source>
</evidence>
<keyword evidence="6" id="KW-0631">Potassium channel</keyword>
<evidence type="ECO:0000256" key="5">
    <source>
        <dbReference type="ARBA" id="ARBA00022692"/>
    </source>
</evidence>
<feature type="transmembrane region" description="Helical" evidence="13">
    <location>
        <begin position="125"/>
        <end position="145"/>
    </location>
</feature>
<keyword evidence="9" id="KW-0406">Ion transport</keyword>
<dbReference type="InterPro" id="IPR010617">
    <property type="entry name" value="TMEM175-like"/>
</dbReference>
<evidence type="ECO:0000256" key="12">
    <source>
        <dbReference type="ARBA" id="ARBA00034430"/>
    </source>
</evidence>
<proteinExistence type="inferred from homology"/>
<dbReference type="AlphaFoldDB" id="A0A917UKF6"/>
<reference evidence="14" key="2">
    <citation type="submission" date="2020-09" db="EMBL/GenBank/DDBJ databases">
        <authorList>
            <person name="Sun Q."/>
            <person name="Zhou Y."/>
        </authorList>
    </citation>
    <scope>NUCLEOTIDE SEQUENCE</scope>
    <source>
        <strain evidence="14">CGMCC 4.7110</strain>
    </source>
</reference>